<dbReference type="InterPro" id="IPR029062">
    <property type="entry name" value="Class_I_gatase-like"/>
</dbReference>
<accession>A0A1I3DBG7</accession>
<keyword evidence="1" id="KW-0315">Glutamine amidotransferase</keyword>
<dbReference type="InterPro" id="IPR006221">
    <property type="entry name" value="TrpG/PapA_dom"/>
</dbReference>
<dbReference type="PRINTS" id="PR00096">
    <property type="entry name" value="GATASE"/>
</dbReference>
<evidence type="ECO:0000256" key="1">
    <source>
        <dbReference type="ARBA" id="ARBA00022962"/>
    </source>
</evidence>
<evidence type="ECO:0000313" key="3">
    <source>
        <dbReference type="EMBL" id="SFH84092.1"/>
    </source>
</evidence>
<sequence length="198" mass="21877">MCKTLIIDNFDSFTYNIFQNMGEVCGEEPTVVLNTADFDAVDLDRYDCIIVSPGPGTPACAADVGISAKAIHQTRVPLLGVCLGQQCMAHLHDMEVVHAPEPMHGRVSVIQHDGRGVFQGLPAALSVVRYHSLVVKEVKAPFELTAWDDDGVIHGIRHRTRPLHGVQFHPESICTEAGRDLFRNFRDLAMVHRNQRAA</sequence>
<dbReference type="NCBIfam" id="TIGR00566">
    <property type="entry name" value="trpG_papA"/>
    <property type="match status" value="1"/>
</dbReference>
<evidence type="ECO:0000259" key="2">
    <source>
        <dbReference type="Pfam" id="PF00117"/>
    </source>
</evidence>
<dbReference type="Gene3D" id="3.40.50.880">
    <property type="match status" value="1"/>
</dbReference>
<dbReference type="Pfam" id="PF00117">
    <property type="entry name" value="GATase"/>
    <property type="match status" value="1"/>
</dbReference>
<dbReference type="PANTHER" id="PTHR43418">
    <property type="entry name" value="MULTIFUNCTIONAL TRYPTOPHAN BIOSYNTHESIS PROTEIN-RELATED"/>
    <property type="match status" value="1"/>
</dbReference>
<dbReference type="CDD" id="cd01743">
    <property type="entry name" value="GATase1_Anthranilate_Synthase"/>
    <property type="match status" value="1"/>
</dbReference>
<keyword evidence="4" id="KW-1185">Reference proteome</keyword>
<dbReference type="AlphaFoldDB" id="A0A1I3DBG7"/>
<dbReference type="SUPFAM" id="SSF52317">
    <property type="entry name" value="Class I glutamine amidotransferase-like"/>
    <property type="match status" value="1"/>
</dbReference>
<dbReference type="RefSeq" id="WP_211367835.1">
    <property type="nucleotide sequence ID" value="NZ_CP041743.1"/>
</dbReference>
<dbReference type="Proteomes" id="UP000199548">
    <property type="component" value="Unassembled WGS sequence"/>
</dbReference>
<protein>
    <submittedName>
        <fullName evidence="3">Para-aminobenzoate synthetase</fullName>
    </submittedName>
</protein>
<dbReference type="STRING" id="420953.SAMN05192543_101215"/>
<gene>
    <name evidence="3" type="ORF">SAMN05192543_101215</name>
</gene>
<dbReference type="GO" id="GO:0005829">
    <property type="term" value="C:cytosol"/>
    <property type="evidence" value="ECO:0007669"/>
    <property type="project" value="TreeGrafter"/>
</dbReference>
<organism evidence="3 4">
    <name type="scientific">Paraburkholderia megapolitana</name>
    <dbReference type="NCBI Taxonomy" id="420953"/>
    <lineage>
        <taxon>Bacteria</taxon>
        <taxon>Pseudomonadati</taxon>
        <taxon>Pseudomonadota</taxon>
        <taxon>Betaproteobacteria</taxon>
        <taxon>Burkholderiales</taxon>
        <taxon>Burkholderiaceae</taxon>
        <taxon>Paraburkholderia</taxon>
    </lineage>
</organism>
<dbReference type="GO" id="GO:0000162">
    <property type="term" value="P:L-tryptophan biosynthetic process"/>
    <property type="evidence" value="ECO:0007669"/>
    <property type="project" value="TreeGrafter"/>
</dbReference>
<dbReference type="EMBL" id="FOQU01000001">
    <property type="protein sequence ID" value="SFH84092.1"/>
    <property type="molecule type" value="Genomic_DNA"/>
</dbReference>
<name>A0A1I3DBG7_9BURK</name>
<dbReference type="InterPro" id="IPR050472">
    <property type="entry name" value="Anth_synth/Amidotransfase"/>
</dbReference>
<evidence type="ECO:0000313" key="4">
    <source>
        <dbReference type="Proteomes" id="UP000199548"/>
    </source>
</evidence>
<dbReference type="PRINTS" id="PR00097">
    <property type="entry name" value="ANTSNTHASEII"/>
</dbReference>
<dbReference type="PANTHER" id="PTHR43418:SF4">
    <property type="entry name" value="MULTIFUNCTIONAL TRYPTOPHAN BIOSYNTHESIS PROTEIN"/>
    <property type="match status" value="1"/>
</dbReference>
<feature type="domain" description="Glutamine amidotransferase" evidence="2">
    <location>
        <begin position="5"/>
        <end position="185"/>
    </location>
</feature>
<dbReference type="PROSITE" id="PS51273">
    <property type="entry name" value="GATASE_TYPE_1"/>
    <property type="match status" value="1"/>
</dbReference>
<dbReference type="GO" id="GO:0004049">
    <property type="term" value="F:anthranilate synthase activity"/>
    <property type="evidence" value="ECO:0007669"/>
    <property type="project" value="TreeGrafter"/>
</dbReference>
<dbReference type="InterPro" id="IPR017926">
    <property type="entry name" value="GATASE"/>
</dbReference>
<reference evidence="3 4" key="1">
    <citation type="submission" date="2016-10" db="EMBL/GenBank/DDBJ databases">
        <authorList>
            <person name="de Groot N.N."/>
        </authorList>
    </citation>
    <scope>NUCLEOTIDE SEQUENCE [LARGE SCALE GENOMIC DNA]</scope>
    <source>
        <strain evidence="3 4">LMG 23650</strain>
    </source>
</reference>
<proteinExistence type="predicted"/>